<proteinExistence type="predicted"/>
<dbReference type="OrthoDB" id="539213at2759"/>
<dbReference type="Pfam" id="PF14420">
    <property type="entry name" value="Clr5"/>
    <property type="match status" value="1"/>
</dbReference>
<evidence type="ECO:0000259" key="1">
    <source>
        <dbReference type="Pfam" id="PF14420"/>
    </source>
</evidence>
<accession>A0A517L966</accession>
<reference evidence="2 3" key="1">
    <citation type="submission" date="2019-07" db="EMBL/GenBank/DDBJ databases">
        <title>Finished genome of Venturia effusa.</title>
        <authorList>
            <person name="Young C.A."/>
            <person name="Cox M.P."/>
            <person name="Ganley A.R.D."/>
            <person name="David W.J."/>
        </authorList>
    </citation>
    <scope>NUCLEOTIDE SEQUENCE [LARGE SCALE GENOMIC DNA]</scope>
    <source>
        <strain evidence="3">albino</strain>
    </source>
</reference>
<evidence type="ECO:0000313" key="3">
    <source>
        <dbReference type="Proteomes" id="UP000316270"/>
    </source>
</evidence>
<dbReference type="InterPro" id="IPR025676">
    <property type="entry name" value="Clr5_dom"/>
</dbReference>
<gene>
    <name evidence="2" type="ORF">FKW77_004751</name>
</gene>
<dbReference type="Proteomes" id="UP000316270">
    <property type="component" value="Chromosome 7"/>
</dbReference>
<evidence type="ECO:0000313" key="2">
    <source>
        <dbReference type="EMBL" id="QDS72178.1"/>
    </source>
</evidence>
<name>A0A517L966_9PEZI</name>
<dbReference type="PANTHER" id="PTHR38788">
    <property type="entry name" value="CLR5 DOMAIN-CONTAINING PROTEIN"/>
    <property type="match status" value="1"/>
</dbReference>
<sequence length="338" mass="39011">MSQLERVERSRRKPISASSWSKIRPIVKHYYIDLDMTLQDSMRKIEQEHGFHATEQMYKKRLKIWSLSKQIKSSDKEKALEKLLIDGSIAEEGLIARPDKLVRYAKSLLKRGREVGDHPNSVVIAQPTSLPSSPRLPAEAASLELFLRAMQMLIIKEHQEWRLHPDQAPDTIHTALLEGIELWHNNAFTAARQRLTQAARQTTADLRSQTGTTVFRITFCISSIFWGGSRGPMLQGFAKFMAKAAREASGEDSALTIVLRFLCREQSLDVQLRMWELAMASHQLSEHNFRLWWDMARRQWRWCLGNGLQDLAVQYRDRAIEQVLQMGCLTAETDLLEW</sequence>
<organism evidence="2 3">
    <name type="scientific">Venturia effusa</name>
    <dbReference type="NCBI Taxonomy" id="50376"/>
    <lineage>
        <taxon>Eukaryota</taxon>
        <taxon>Fungi</taxon>
        <taxon>Dikarya</taxon>
        <taxon>Ascomycota</taxon>
        <taxon>Pezizomycotina</taxon>
        <taxon>Dothideomycetes</taxon>
        <taxon>Pleosporomycetidae</taxon>
        <taxon>Venturiales</taxon>
        <taxon>Venturiaceae</taxon>
        <taxon>Venturia</taxon>
    </lineage>
</organism>
<dbReference type="STRING" id="50376.A0A517L966"/>
<dbReference type="EMBL" id="CP042191">
    <property type="protein sequence ID" value="QDS72178.1"/>
    <property type="molecule type" value="Genomic_DNA"/>
</dbReference>
<protein>
    <recommendedName>
        <fullName evidence="1">Clr5 domain-containing protein</fullName>
    </recommendedName>
</protein>
<feature type="domain" description="Clr5" evidence="1">
    <location>
        <begin position="17"/>
        <end position="69"/>
    </location>
</feature>
<keyword evidence="3" id="KW-1185">Reference proteome</keyword>
<dbReference type="PANTHER" id="PTHR38788:SF3">
    <property type="entry name" value="CLR5 DOMAIN-CONTAINING PROTEIN"/>
    <property type="match status" value="1"/>
</dbReference>
<dbReference type="AlphaFoldDB" id="A0A517L966"/>